<dbReference type="RefSeq" id="WP_114471058.1">
    <property type="nucleotide sequence ID" value="NZ_QPJK01000009.1"/>
</dbReference>
<keyword evidence="10" id="KW-1185">Reference proteome</keyword>
<evidence type="ECO:0000256" key="1">
    <source>
        <dbReference type="ARBA" id="ARBA00000213"/>
    </source>
</evidence>
<dbReference type="GO" id="GO:0003917">
    <property type="term" value="F:DNA topoisomerase type I (single strand cut, ATP-independent) activity"/>
    <property type="evidence" value="ECO:0007669"/>
    <property type="project" value="UniProtKB-EC"/>
</dbReference>
<keyword evidence="5" id="KW-0238">DNA-binding</keyword>
<dbReference type="Pfam" id="PF01028">
    <property type="entry name" value="Topoisom_I"/>
    <property type="match status" value="1"/>
</dbReference>
<proteinExistence type="inferred from homology"/>
<evidence type="ECO:0000256" key="5">
    <source>
        <dbReference type="ARBA" id="ARBA00023125"/>
    </source>
</evidence>
<dbReference type="InterPro" id="IPR049331">
    <property type="entry name" value="Top1B_N_bact"/>
</dbReference>
<evidence type="ECO:0000256" key="4">
    <source>
        <dbReference type="ARBA" id="ARBA00023029"/>
    </source>
</evidence>
<dbReference type="SUPFAM" id="SSF55869">
    <property type="entry name" value="DNA topoisomerase I domain"/>
    <property type="match status" value="1"/>
</dbReference>
<feature type="domain" description="DNA topoisomerase I catalytic core eukaryotic-type" evidence="7">
    <location>
        <begin position="104"/>
        <end position="314"/>
    </location>
</feature>
<dbReference type="InterPro" id="IPR013500">
    <property type="entry name" value="TopoI_cat_euk"/>
</dbReference>
<comment type="similarity">
    <text evidence="2">Belongs to the type IB topoisomerase family.</text>
</comment>
<keyword evidence="6 9" id="KW-0413">Isomerase</keyword>
<dbReference type="OrthoDB" id="9778962at2"/>
<dbReference type="InterPro" id="IPR035447">
    <property type="entry name" value="DNA_topo_I_N_sf"/>
</dbReference>
<dbReference type="PROSITE" id="PS52038">
    <property type="entry name" value="TOPO_IB_2"/>
    <property type="match status" value="1"/>
</dbReference>
<dbReference type="SUPFAM" id="SSF56349">
    <property type="entry name" value="DNA breaking-rejoining enzymes"/>
    <property type="match status" value="1"/>
</dbReference>
<accession>A0A368XHY2</accession>
<gene>
    <name evidence="9" type="ORF">DES41_109286</name>
</gene>
<evidence type="ECO:0000313" key="10">
    <source>
        <dbReference type="Proteomes" id="UP000252884"/>
    </source>
</evidence>
<comment type="catalytic activity">
    <reaction evidence="1">
        <text>ATP-independent breakage of single-stranded DNA, followed by passage and rejoining.</text>
        <dbReference type="EC" id="5.6.2.1"/>
    </reaction>
</comment>
<comment type="caution">
    <text evidence="9">The sequence shown here is derived from an EMBL/GenBank/DDBJ whole genome shotgun (WGS) entry which is preliminary data.</text>
</comment>
<sequence length="354" mass="38276">MSAPAASAASADSVASAVPPGLVYVHDGMPGITRRRSGKGFSYRRPDGTPLADAATLQRIRALAIPPAYSQVWICTRANGHLQATGRDARGRKQYRYHPDWHLAQDAGKYARLQEFAGVLPRIRAAVRRDLALAGPLQRDCVLAAVVRLLDTTLARVGNDVYARENGSYGLTTLRARHAQVRGSAVRLRFKGKSGVEHAVALDDARVARVVRRCQELPGQELFQYLDDAGERHVIDSDGVNAYLRRVSGGDFTAKDFRTWHASVHALTLARTRPCVPGSSMSARRTAAKAVLAEVAARLGNTVAVCRKAYVHPAVLALLIEEAQPPACLDVPPRRKAGLTAAECRLLGFLEALA</sequence>
<dbReference type="Pfam" id="PF21338">
    <property type="entry name" value="Top1B_N_bact"/>
    <property type="match status" value="1"/>
</dbReference>
<dbReference type="InterPro" id="IPR014711">
    <property type="entry name" value="TopoI_cat_a-hlx-sub_euk"/>
</dbReference>
<dbReference type="AlphaFoldDB" id="A0A368XHY2"/>
<dbReference type="GO" id="GO:0003677">
    <property type="term" value="F:DNA binding"/>
    <property type="evidence" value="ECO:0007669"/>
    <property type="project" value="UniProtKB-KW"/>
</dbReference>
<dbReference type="PRINTS" id="PR00416">
    <property type="entry name" value="EUTPISMRASEI"/>
</dbReference>
<evidence type="ECO:0000259" key="7">
    <source>
        <dbReference type="Pfam" id="PF01028"/>
    </source>
</evidence>
<dbReference type="Proteomes" id="UP000252884">
    <property type="component" value="Unassembled WGS sequence"/>
</dbReference>
<dbReference type="EC" id="5.6.2.1" evidence="3"/>
<evidence type="ECO:0000256" key="2">
    <source>
        <dbReference type="ARBA" id="ARBA00006645"/>
    </source>
</evidence>
<reference evidence="9 10" key="1">
    <citation type="submission" date="2018-07" db="EMBL/GenBank/DDBJ databases">
        <title>Genomic Encyclopedia of Type Strains, Phase IV (KMG-IV): sequencing the most valuable type-strain genomes for metagenomic binning, comparative biology and taxonomic classification.</title>
        <authorList>
            <person name="Goeker M."/>
        </authorList>
    </citation>
    <scope>NUCLEOTIDE SEQUENCE [LARGE SCALE GENOMIC DNA]</scope>
    <source>
        <strain evidence="9 10">DSM 21634</strain>
    </source>
</reference>
<organism evidence="9 10">
    <name type="scientific">Pseudorhodoferax soli</name>
    <dbReference type="NCBI Taxonomy" id="545864"/>
    <lineage>
        <taxon>Bacteria</taxon>
        <taxon>Pseudomonadati</taxon>
        <taxon>Pseudomonadota</taxon>
        <taxon>Betaproteobacteria</taxon>
        <taxon>Burkholderiales</taxon>
        <taxon>Comamonadaceae</taxon>
    </lineage>
</organism>
<dbReference type="Gene3D" id="1.10.132.120">
    <property type="match status" value="1"/>
</dbReference>
<evidence type="ECO:0000256" key="6">
    <source>
        <dbReference type="ARBA" id="ARBA00023235"/>
    </source>
</evidence>
<keyword evidence="4" id="KW-0799">Topoisomerase</keyword>
<name>A0A368XHY2_9BURK</name>
<evidence type="ECO:0000259" key="8">
    <source>
        <dbReference type="Pfam" id="PF21338"/>
    </source>
</evidence>
<protein>
    <recommendedName>
        <fullName evidence="3">DNA topoisomerase</fullName>
        <ecNumber evidence="3">5.6.2.1</ecNumber>
    </recommendedName>
</protein>
<dbReference type="EMBL" id="QPJK01000009">
    <property type="protein sequence ID" value="RCW67563.1"/>
    <property type="molecule type" value="Genomic_DNA"/>
</dbReference>
<dbReference type="Gene3D" id="3.90.15.10">
    <property type="entry name" value="Topoisomerase I, Chain A, domain 3"/>
    <property type="match status" value="1"/>
</dbReference>
<dbReference type="InterPro" id="IPR001631">
    <property type="entry name" value="TopoI"/>
</dbReference>
<feature type="domain" description="DNA topoisomerase IB N-terminal" evidence="8">
    <location>
        <begin position="40"/>
        <end position="88"/>
    </location>
</feature>
<dbReference type="InterPro" id="IPR011010">
    <property type="entry name" value="DNA_brk_join_enz"/>
</dbReference>
<dbReference type="GO" id="GO:0006265">
    <property type="term" value="P:DNA topological change"/>
    <property type="evidence" value="ECO:0007669"/>
    <property type="project" value="InterPro"/>
</dbReference>
<evidence type="ECO:0000313" key="9">
    <source>
        <dbReference type="EMBL" id="RCW67563.1"/>
    </source>
</evidence>
<dbReference type="Gene3D" id="3.30.66.10">
    <property type="entry name" value="DNA topoisomerase I domain"/>
    <property type="match status" value="1"/>
</dbReference>
<evidence type="ECO:0000256" key="3">
    <source>
        <dbReference type="ARBA" id="ARBA00012891"/>
    </source>
</evidence>